<protein>
    <submittedName>
        <fullName evidence="1">Uncharacterized protein</fullName>
    </submittedName>
</protein>
<accession>A0A3P7IAL3</accession>
<evidence type="ECO:0000313" key="1">
    <source>
        <dbReference type="EMBL" id="VDM69890.1"/>
    </source>
</evidence>
<gene>
    <name evidence="1" type="ORF">SVUK_LOCUS4888</name>
</gene>
<name>A0A3P7IAL3_STRVU</name>
<dbReference type="EMBL" id="UYYB01013941">
    <property type="protein sequence ID" value="VDM69890.1"/>
    <property type="molecule type" value="Genomic_DNA"/>
</dbReference>
<keyword evidence="2" id="KW-1185">Reference proteome</keyword>
<organism evidence="1 2">
    <name type="scientific">Strongylus vulgaris</name>
    <name type="common">Blood worm</name>
    <dbReference type="NCBI Taxonomy" id="40348"/>
    <lineage>
        <taxon>Eukaryota</taxon>
        <taxon>Metazoa</taxon>
        <taxon>Ecdysozoa</taxon>
        <taxon>Nematoda</taxon>
        <taxon>Chromadorea</taxon>
        <taxon>Rhabditida</taxon>
        <taxon>Rhabditina</taxon>
        <taxon>Rhabditomorpha</taxon>
        <taxon>Strongyloidea</taxon>
        <taxon>Strongylidae</taxon>
        <taxon>Strongylus</taxon>
    </lineage>
</organism>
<proteinExistence type="predicted"/>
<dbReference type="Proteomes" id="UP000270094">
    <property type="component" value="Unassembled WGS sequence"/>
</dbReference>
<evidence type="ECO:0000313" key="2">
    <source>
        <dbReference type="Proteomes" id="UP000270094"/>
    </source>
</evidence>
<reference evidence="1 2" key="1">
    <citation type="submission" date="2018-11" db="EMBL/GenBank/DDBJ databases">
        <authorList>
            <consortium name="Pathogen Informatics"/>
        </authorList>
    </citation>
    <scope>NUCLEOTIDE SEQUENCE [LARGE SCALE GENOMIC DNA]</scope>
</reference>
<dbReference type="AlphaFoldDB" id="A0A3P7IAL3"/>
<sequence length="58" mass="6821">MMLKKTPAKHPLLRKREERSNLNVNLTVTPTCARRKVLVMWRSRKKDSLKSMTVAKEN</sequence>